<feature type="non-terminal residue" evidence="2">
    <location>
        <position position="138"/>
    </location>
</feature>
<organism evidence="2 3">
    <name type="scientific">Physocladia obscura</name>
    <dbReference type="NCBI Taxonomy" id="109957"/>
    <lineage>
        <taxon>Eukaryota</taxon>
        <taxon>Fungi</taxon>
        <taxon>Fungi incertae sedis</taxon>
        <taxon>Chytridiomycota</taxon>
        <taxon>Chytridiomycota incertae sedis</taxon>
        <taxon>Chytridiomycetes</taxon>
        <taxon>Chytridiales</taxon>
        <taxon>Chytriomycetaceae</taxon>
        <taxon>Physocladia</taxon>
    </lineage>
</organism>
<protein>
    <submittedName>
        <fullName evidence="2">Uncharacterized protein</fullName>
    </submittedName>
</protein>
<reference evidence="2" key="1">
    <citation type="submission" date="2020-05" db="EMBL/GenBank/DDBJ databases">
        <title>Phylogenomic resolution of chytrid fungi.</title>
        <authorList>
            <person name="Stajich J.E."/>
            <person name="Amses K."/>
            <person name="Simmons R."/>
            <person name="Seto K."/>
            <person name="Myers J."/>
            <person name="Bonds A."/>
            <person name="Quandt C.A."/>
            <person name="Barry K."/>
            <person name="Liu P."/>
            <person name="Grigoriev I."/>
            <person name="Longcore J.E."/>
            <person name="James T.Y."/>
        </authorList>
    </citation>
    <scope>NUCLEOTIDE SEQUENCE</scope>
    <source>
        <strain evidence="2">JEL0513</strain>
    </source>
</reference>
<feature type="region of interest" description="Disordered" evidence="1">
    <location>
        <begin position="1"/>
        <end position="21"/>
    </location>
</feature>
<name>A0AAD5SLL6_9FUNG</name>
<proteinExistence type="predicted"/>
<gene>
    <name evidence="2" type="ORF">HK100_010497</name>
</gene>
<evidence type="ECO:0000313" key="3">
    <source>
        <dbReference type="Proteomes" id="UP001211907"/>
    </source>
</evidence>
<accession>A0AAD5SLL6</accession>
<dbReference type="EMBL" id="JADGJH010005818">
    <property type="protein sequence ID" value="KAJ3079147.1"/>
    <property type="molecule type" value="Genomic_DNA"/>
</dbReference>
<comment type="caution">
    <text evidence="2">The sequence shown here is derived from an EMBL/GenBank/DDBJ whole genome shotgun (WGS) entry which is preliminary data.</text>
</comment>
<dbReference type="AlphaFoldDB" id="A0AAD5SLL6"/>
<sequence>MSSSNQHRPSPKKSSASSPSDILVAPFPALPGLSFEQVVDFAHQVQEALSQTLLPPADSAKQSKLDPQFNMGGDTALSVLDDPSVSSLSLLLVSPHQLNYRFSVALDNSVFVIFRKPYLAMKMAFVKLDIKKYSGIYL</sequence>
<evidence type="ECO:0000313" key="2">
    <source>
        <dbReference type="EMBL" id="KAJ3079147.1"/>
    </source>
</evidence>
<keyword evidence="3" id="KW-1185">Reference proteome</keyword>
<evidence type="ECO:0000256" key="1">
    <source>
        <dbReference type="SAM" id="MobiDB-lite"/>
    </source>
</evidence>
<dbReference type="Proteomes" id="UP001211907">
    <property type="component" value="Unassembled WGS sequence"/>
</dbReference>